<evidence type="ECO:0000256" key="1">
    <source>
        <dbReference type="SAM" id="Phobius"/>
    </source>
</evidence>
<dbReference type="EMBL" id="KN837112">
    <property type="protein sequence ID" value="KIJ45427.1"/>
    <property type="molecule type" value="Genomic_DNA"/>
</dbReference>
<reference evidence="2 3" key="1">
    <citation type="submission" date="2014-06" db="EMBL/GenBank/DDBJ databases">
        <title>Evolutionary Origins and Diversification of the Mycorrhizal Mutualists.</title>
        <authorList>
            <consortium name="DOE Joint Genome Institute"/>
            <consortium name="Mycorrhizal Genomics Consortium"/>
            <person name="Kohler A."/>
            <person name="Kuo A."/>
            <person name="Nagy L.G."/>
            <person name="Floudas D."/>
            <person name="Copeland A."/>
            <person name="Barry K.W."/>
            <person name="Cichocki N."/>
            <person name="Veneault-Fourrey C."/>
            <person name="LaButti K."/>
            <person name="Lindquist E.A."/>
            <person name="Lipzen A."/>
            <person name="Lundell T."/>
            <person name="Morin E."/>
            <person name="Murat C."/>
            <person name="Riley R."/>
            <person name="Ohm R."/>
            <person name="Sun H."/>
            <person name="Tunlid A."/>
            <person name="Henrissat B."/>
            <person name="Grigoriev I.V."/>
            <person name="Hibbett D.S."/>
            <person name="Martin F."/>
        </authorList>
    </citation>
    <scope>NUCLEOTIDE SEQUENCE [LARGE SCALE GENOMIC DNA]</scope>
    <source>
        <strain evidence="2 3">SS14</strain>
    </source>
</reference>
<evidence type="ECO:0000313" key="3">
    <source>
        <dbReference type="Proteomes" id="UP000054279"/>
    </source>
</evidence>
<organism evidence="2 3">
    <name type="scientific">Sphaerobolus stellatus (strain SS14)</name>
    <dbReference type="NCBI Taxonomy" id="990650"/>
    <lineage>
        <taxon>Eukaryota</taxon>
        <taxon>Fungi</taxon>
        <taxon>Dikarya</taxon>
        <taxon>Basidiomycota</taxon>
        <taxon>Agaricomycotina</taxon>
        <taxon>Agaricomycetes</taxon>
        <taxon>Phallomycetidae</taxon>
        <taxon>Geastrales</taxon>
        <taxon>Sphaerobolaceae</taxon>
        <taxon>Sphaerobolus</taxon>
    </lineage>
</organism>
<accession>A0A0C9VSI8</accession>
<name>A0A0C9VSI8_SPHS4</name>
<dbReference type="HOGENOM" id="CLU_1595613_0_0_1"/>
<dbReference type="AlphaFoldDB" id="A0A0C9VSI8"/>
<keyword evidence="1" id="KW-0812">Transmembrane</keyword>
<sequence length="167" mass="18017">MSAQWEATFSVLKSLIPTGSIVAVPEWAFLPGKEGKASAFTRVSHSRLYLGLQRQLRHLGVRQAVGGALKPSIHASYLVEAIVGVILAVCAIAGFISCIIIKRRIGYILSRGRSAEPYLEAYQIAAPPIITIIREVEDLSSPHANDGYNSIGALSTRDLKPQTAAYT</sequence>
<keyword evidence="3" id="KW-1185">Reference proteome</keyword>
<feature type="transmembrane region" description="Helical" evidence="1">
    <location>
        <begin position="77"/>
        <end position="101"/>
    </location>
</feature>
<dbReference type="Proteomes" id="UP000054279">
    <property type="component" value="Unassembled WGS sequence"/>
</dbReference>
<proteinExistence type="predicted"/>
<gene>
    <name evidence="2" type="ORF">M422DRAFT_251200</name>
</gene>
<keyword evidence="1" id="KW-1133">Transmembrane helix</keyword>
<evidence type="ECO:0000313" key="2">
    <source>
        <dbReference type="EMBL" id="KIJ45427.1"/>
    </source>
</evidence>
<protein>
    <submittedName>
        <fullName evidence="2">Uncharacterized protein</fullName>
    </submittedName>
</protein>
<keyword evidence="1" id="KW-0472">Membrane</keyword>